<comment type="caution">
    <text evidence="2">The sequence shown here is derived from an EMBL/GenBank/DDBJ whole genome shotgun (WGS) entry which is preliminary data.</text>
</comment>
<reference evidence="2 3" key="1">
    <citation type="journal article" date="2017" name="Int. J. Syst. Evol. Microbiol.">
        <title>Mycobacterium talmoniae sp. nov., a slowly growing mycobacterium isolated from human respiratory samples.</title>
        <authorList>
            <person name="Davidson R.M."/>
            <person name="DeGroote M.A."/>
            <person name="Marola J.L."/>
            <person name="Buss S."/>
            <person name="Jones V."/>
            <person name="McNeil M.R."/>
            <person name="Freifeld A.G."/>
            <person name="Elaine Epperson L."/>
            <person name="Hasan N.A."/>
            <person name="Jackson M."/>
            <person name="Iwen P.C."/>
            <person name="Salfinger M."/>
            <person name="Strong M."/>
        </authorList>
    </citation>
    <scope>NUCLEOTIDE SEQUENCE [LARGE SCALE GENOMIC DNA]</scope>
    <source>
        <strain evidence="2 3">ATCC BAA-2683</strain>
    </source>
</reference>
<evidence type="ECO:0000313" key="2">
    <source>
        <dbReference type="EMBL" id="PQM47220.1"/>
    </source>
</evidence>
<dbReference type="Proteomes" id="UP000238296">
    <property type="component" value="Unassembled WGS sequence"/>
</dbReference>
<feature type="region of interest" description="Disordered" evidence="1">
    <location>
        <begin position="32"/>
        <end position="75"/>
    </location>
</feature>
<proteinExistence type="predicted"/>
<dbReference type="AlphaFoldDB" id="A0A2S8BKL6"/>
<evidence type="ECO:0000256" key="1">
    <source>
        <dbReference type="SAM" id="MobiDB-lite"/>
    </source>
</evidence>
<sequence length="75" mass="7894">MARSTRSEPDCSGMCRAGHTFAVSAIASMTSSVNSAGCGEVNRTRSSPSMRPQARSRSAKAPRSRGWFGSANETP</sequence>
<dbReference type="EMBL" id="PPEA01000370">
    <property type="protein sequence ID" value="PQM47220.1"/>
    <property type="molecule type" value="Genomic_DNA"/>
</dbReference>
<organism evidence="2 3">
    <name type="scientific">Mycobacterium talmoniae</name>
    <dbReference type="NCBI Taxonomy" id="1858794"/>
    <lineage>
        <taxon>Bacteria</taxon>
        <taxon>Bacillati</taxon>
        <taxon>Actinomycetota</taxon>
        <taxon>Actinomycetes</taxon>
        <taxon>Mycobacteriales</taxon>
        <taxon>Mycobacteriaceae</taxon>
        <taxon>Mycobacterium</taxon>
    </lineage>
</organism>
<gene>
    <name evidence="2" type="ORF">C1Y40_02592</name>
</gene>
<evidence type="ECO:0000313" key="3">
    <source>
        <dbReference type="Proteomes" id="UP000238296"/>
    </source>
</evidence>
<accession>A0A2S8BKL6</accession>
<protein>
    <submittedName>
        <fullName evidence="2">Uncharacterized protein</fullName>
    </submittedName>
</protein>
<name>A0A2S8BKL6_9MYCO</name>